<proteinExistence type="inferred from homology"/>
<keyword evidence="16" id="KW-1185">Reference proteome</keyword>
<dbReference type="Proteomes" id="UP000005237">
    <property type="component" value="Unassembled WGS sequence"/>
</dbReference>
<dbReference type="InterPro" id="IPR016066">
    <property type="entry name" value="A-D-PHexomutase_CS"/>
</dbReference>
<evidence type="ECO:0000256" key="4">
    <source>
        <dbReference type="ARBA" id="ARBA00010231"/>
    </source>
</evidence>
<evidence type="ECO:0000256" key="10">
    <source>
        <dbReference type="ARBA" id="ARBA00032065"/>
    </source>
</evidence>
<keyword evidence="8" id="KW-0413">Isomerase</keyword>
<evidence type="ECO:0000256" key="2">
    <source>
        <dbReference type="ARBA" id="ARBA00001946"/>
    </source>
</evidence>
<keyword evidence="7" id="KW-0460">Magnesium</keyword>
<comment type="catalytic activity">
    <reaction evidence="1">
        <text>N-acetyl-alpha-D-glucosamine 1-phosphate = N-acetyl-D-glucosamine 6-phosphate</text>
        <dbReference type="Rhea" id="RHEA:23804"/>
        <dbReference type="ChEBI" id="CHEBI:57513"/>
        <dbReference type="ChEBI" id="CHEBI:57776"/>
        <dbReference type="EC" id="5.4.2.3"/>
    </reaction>
</comment>
<comment type="similarity">
    <text evidence="4">Belongs to the phosphohexose mutase family.</text>
</comment>
<dbReference type="EC" id="5.4.2.3" evidence="5"/>
<dbReference type="PROSITE" id="PS00710">
    <property type="entry name" value="PGM_PMM"/>
    <property type="match status" value="1"/>
</dbReference>
<dbReference type="GO" id="GO:0005975">
    <property type="term" value="P:carbohydrate metabolic process"/>
    <property type="evidence" value="ECO:0007669"/>
    <property type="project" value="InterPro"/>
</dbReference>
<sequence length="358" mass="39705">MSEIVVPPQFSRNGNTTHKGNVESIPDAEQFSYGTAGFRFEAEKLPFLVFRCAYVASLRARQLDSAIGVMITASHNPAKDNGVKLVDPSGDMLNEMWEKYSTEIVNATDAEFPEAVRRLEEQIVVRKTENSRVVCGMDTRESGPHLMEAARAGAALFGVLFEDIGVVSTPILHYVVKCHNEPKFAEPTKEAYYSAISGAFNELYRLTDEPEGSRYQNKIVLDCANGVGAPRFRDLLEKLDTGLLDVEFRNETGELNHQCGADYVKIRHLLPENFNSAESLPKCASFDGDADRLIYFRPSATSNAHAELFDGDKIAVLIATYIREQLRVYDASGPKERLRMGIVQTAYANGSSTRPAFS</sequence>
<feature type="domain" description="Alpha-D-phosphohexomutase alpha/beta/alpha" evidence="12">
    <location>
        <begin position="125"/>
        <end position="178"/>
    </location>
</feature>
<keyword evidence="6" id="KW-0479">Metal-binding</keyword>
<dbReference type="EnsemblMetazoa" id="CJA25005.1">
    <property type="protein sequence ID" value="CJA25005.1"/>
    <property type="gene ID" value="WBGene00180577"/>
</dbReference>
<dbReference type="PANTHER" id="PTHR45955">
    <property type="entry name" value="PHOSPHOACETYLGLUCOSAMINE MUTASE"/>
    <property type="match status" value="1"/>
</dbReference>
<evidence type="ECO:0000313" key="16">
    <source>
        <dbReference type="Proteomes" id="UP000005237"/>
    </source>
</evidence>
<protein>
    <recommendedName>
        <fullName evidence="5">phosphoacetylglucosamine mutase</fullName>
        <ecNumber evidence="5">5.4.2.3</ecNumber>
    </recommendedName>
    <alternativeName>
        <fullName evidence="10">Acetylglucosamine phosphomutase</fullName>
    </alternativeName>
    <alternativeName>
        <fullName evidence="9">N-acetylglucosamine-phosphate mutase</fullName>
    </alternativeName>
</protein>
<dbReference type="GO" id="GO:0000287">
    <property type="term" value="F:magnesium ion binding"/>
    <property type="evidence" value="ECO:0007669"/>
    <property type="project" value="InterPro"/>
</dbReference>
<organism evidence="15 16">
    <name type="scientific">Caenorhabditis japonica</name>
    <dbReference type="NCBI Taxonomy" id="281687"/>
    <lineage>
        <taxon>Eukaryota</taxon>
        <taxon>Metazoa</taxon>
        <taxon>Ecdysozoa</taxon>
        <taxon>Nematoda</taxon>
        <taxon>Chromadorea</taxon>
        <taxon>Rhabditida</taxon>
        <taxon>Rhabditina</taxon>
        <taxon>Rhabditomorpha</taxon>
        <taxon>Rhabditoidea</taxon>
        <taxon>Rhabditidae</taxon>
        <taxon>Peloderinae</taxon>
        <taxon>Caenorhabditis</taxon>
    </lineage>
</organism>
<evidence type="ECO:0000259" key="13">
    <source>
        <dbReference type="Pfam" id="PF21404"/>
    </source>
</evidence>
<reference evidence="15" key="2">
    <citation type="submission" date="2022-06" db="UniProtKB">
        <authorList>
            <consortium name="EnsemblMetazoa"/>
        </authorList>
    </citation>
    <scope>IDENTIFICATION</scope>
    <source>
        <strain evidence="15">DF5081</strain>
    </source>
</reference>
<evidence type="ECO:0000256" key="9">
    <source>
        <dbReference type="ARBA" id="ARBA00031926"/>
    </source>
</evidence>
<dbReference type="Gene3D" id="3.40.120.10">
    <property type="entry name" value="Alpha-D-Glucose-1,6-Bisphosphate, subunit A, domain 3"/>
    <property type="match status" value="2"/>
</dbReference>
<dbReference type="FunFam" id="3.40.120.10:FF:000013">
    <property type="entry name" value="Phosphoacetylglucosamine mutase"/>
    <property type="match status" value="1"/>
</dbReference>
<dbReference type="InterPro" id="IPR049022">
    <property type="entry name" value="AMG1_III"/>
</dbReference>
<feature type="compositionally biased region" description="Polar residues" evidence="11">
    <location>
        <begin position="10"/>
        <end position="19"/>
    </location>
</feature>
<feature type="domain" description="Alpha-D-phosphohexomutase alpha/beta/alpha" evidence="12">
    <location>
        <begin position="56"/>
        <end position="100"/>
    </location>
</feature>
<dbReference type="GO" id="GO:0006048">
    <property type="term" value="P:UDP-N-acetylglucosamine biosynthetic process"/>
    <property type="evidence" value="ECO:0007669"/>
    <property type="project" value="TreeGrafter"/>
</dbReference>
<evidence type="ECO:0000256" key="1">
    <source>
        <dbReference type="ARBA" id="ARBA00000558"/>
    </source>
</evidence>
<reference evidence="16" key="1">
    <citation type="submission" date="2010-08" db="EMBL/GenBank/DDBJ databases">
        <authorList>
            <consortium name="Caenorhabditis japonica Sequencing Consortium"/>
            <person name="Wilson R.K."/>
        </authorList>
    </citation>
    <scope>NUCLEOTIDE SEQUENCE [LARGE SCALE GENOMIC DNA]</scope>
    <source>
        <strain evidence="16">DF5081</strain>
    </source>
</reference>
<feature type="region of interest" description="Disordered" evidence="11">
    <location>
        <begin position="1"/>
        <end position="22"/>
    </location>
</feature>
<comment type="pathway">
    <text evidence="3">Nucleotide-sugar biosynthesis; UDP-N-acetyl-alpha-D-glucosamine biosynthesis; N-acetyl-alpha-D-glucosamine 1-phosphate from alpha-D-glucosamine 6-phosphate (route I): step 2/2.</text>
</comment>
<dbReference type="InterPro" id="IPR016055">
    <property type="entry name" value="A-D-PHexomutase_a/b/a-I/II/III"/>
</dbReference>
<dbReference type="Pfam" id="PF21404">
    <property type="entry name" value="AMG1_III"/>
    <property type="match status" value="1"/>
</dbReference>
<evidence type="ECO:0000256" key="8">
    <source>
        <dbReference type="ARBA" id="ARBA00023235"/>
    </source>
</evidence>
<dbReference type="InterPro" id="IPR005844">
    <property type="entry name" value="A-D-PHexomutase_a/b/a-I"/>
</dbReference>
<feature type="domain" description="Phosphoacetylglucosamine mutase AMG1" evidence="13">
    <location>
        <begin position="310"/>
        <end position="354"/>
    </location>
</feature>
<evidence type="ECO:0000256" key="11">
    <source>
        <dbReference type="SAM" id="MobiDB-lite"/>
    </source>
</evidence>
<name>A0A8R1E995_CAEJA</name>
<evidence type="ECO:0000256" key="6">
    <source>
        <dbReference type="ARBA" id="ARBA00022723"/>
    </source>
</evidence>
<dbReference type="PANTHER" id="PTHR45955:SF1">
    <property type="entry name" value="PHOSPHOACETYLGLUCOSAMINE MUTASE"/>
    <property type="match status" value="1"/>
</dbReference>
<evidence type="ECO:0000256" key="7">
    <source>
        <dbReference type="ARBA" id="ARBA00022842"/>
    </source>
</evidence>
<dbReference type="AlphaFoldDB" id="A0A8R1E995"/>
<dbReference type="Pfam" id="PF02878">
    <property type="entry name" value="PGM_PMM_I"/>
    <property type="match status" value="2"/>
</dbReference>
<accession>A0A8R1E995</accession>
<dbReference type="SUPFAM" id="SSF53738">
    <property type="entry name" value="Phosphoglucomutase, first 3 domains"/>
    <property type="match status" value="2"/>
</dbReference>
<dbReference type="Pfam" id="PF21405">
    <property type="entry name" value="AMG1_II"/>
    <property type="match status" value="1"/>
</dbReference>
<evidence type="ECO:0000256" key="3">
    <source>
        <dbReference type="ARBA" id="ARBA00004865"/>
    </source>
</evidence>
<evidence type="ECO:0000256" key="5">
    <source>
        <dbReference type="ARBA" id="ARBA00012731"/>
    </source>
</evidence>
<evidence type="ECO:0000313" key="15">
    <source>
        <dbReference type="EnsemblMetazoa" id="CJA25005.1"/>
    </source>
</evidence>
<dbReference type="GO" id="GO:0004610">
    <property type="term" value="F:phosphoacetylglucosamine mutase activity"/>
    <property type="evidence" value="ECO:0007669"/>
    <property type="project" value="UniProtKB-EC"/>
</dbReference>
<evidence type="ECO:0000259" key="12">
    <source>
        <dbReference type="Pfam" id="PF02878"/>
    </source>
</evidence>
<feature type="domain" description="Phosphoacetylglucosamine mutase AMG1" evidence="14">
    <location>
        <begin position="188"/>
        <end position="293"/>
    </location>
</feature>
<evidence type="ECO:0000259" key="14">
    <source>
        <dbReference type="Pfam" id="PF21405"/>
    </source>
</evidence>
<dbReference type="InterPro" id="IPR049023">
    <property type="entry name" value="AMG1_II"/>
</dbReference>
<comment type="cofactor">
    <cofactor evidence="2">
        <name>Mg(2+)</name>
        <dbReference type="ChEBI" id="CHEBI:18420"/>
    </cofactor>
</comment>